<evidence type="ECO:0000313" key="2">
    <source>
        <dbReference type="Proteomes" id="UP000697710"/>
    </source>
</evidence>
<dbReference type="AlphaFoldDB" id="A0A956RPT5"/>
<proteinExistence type="predicted"/>
<reference evidence="1" key="1">
    <citation type="submission" date="2020-04" db="EMBL/GenBank/DDBJ databases">
        <authorList>
            <person name="Zhang T."/>
        </authorList>
    </citation>
    <scope>NUCLEOTIDE SEQUENCE</scope>
    <source>
        <strain evidence="1">HKST-UBA01</strain>
    </source>
</reference>
<accession>A0A956RPT5</accession>
<comment type="caution">
    <text evidence="1">The sequence shown here is derived from an EMBL/GenBank/DDBJ whole genome shotgun (WGS) entry which is preliminary data.</text>
</comment>
<reference evidence="1" key="2">
    <citation type="journal article" date="2021" name="Microbiome">
        <title>Successional dynamics and alternative stable states in a saline activated sludge microbial community over 9 years.</title>
        <authorList>
            <person name="Wang Y."/>
            <person name="Ye J."/>
            <person name="Ju F."/>
            <person name="Liu L."/>
            <person name="Boyd J.A."/>
            <person name="Deng Y."/>
            <person name="Parks D.H."/>
            <person name="Jiang X."/>
            <person name="Yin X."/>
            <person name="Woodcroft B.J."/>
            <person name="Tyson G.W."/>
            <person name="Hugenholtz P."/>
            <person name="Polz M.F."/>
            <person name="Zhang T."/>
        </authorList>
    </citation>
    <scope>NUCLEOTIDE SEQUENCE</scope>
    <source>
        <strain evidence="1">HKST-UBA01</strain>
    </source>
</reference>
<organism evidence="1 2">
    <name type="scientific">Eiseniibacteriota bacterium</name>
    <dbReference type="NCBI Taxonomy" id="2212470"/>
    <lineage>
        <taxon>Bacteria</taxon>
        <taxon>Candidatus Eiseniibacteriota</taxon>
    </lineage>
</organism>
<evidence type="ECO:0000313" key="1">
    <source>
        <dbReference type="EMBL" id="MCA9728996.1"/>
    </source>
</evidence>
<name>A0A956RPT5_UNCEI</name>
<feature type="non-terminal residue" evidence="1">
    <location>
        <position position="1"/>
    </location>
</feature>
<gene>
    <name evidence="1" type="ORF">KC729_14990</name>
</gene>
<protein>
    <submittedName>
        <fullName evidence="1">Uncharacterized protein</fullName>
    </submittedName>
</protein>
<sequence length="113" mass="12676">QGYGLWCGNWTPHIFRVYCNVFWQNDGLGVGGFEQDNWFGPRSARGMEGFSDFYSVLSDPEFCDDESYGVTPGSPIRMLTEPCMEVPGTGRACDGAPPVKNRSWGEVKRHFGR</sequence>
<dbReference type="EMBL" id="JAGQHR010000539">
    <property type="protein sequence ID" value="MCA9728996.1"/>
    <property type="molecule type" value="Genomic_DNA"/>
</dbReference>
<dbReference type="Proteomes" id="UP000697710">
    <property type="component" value="Unassembled WGS sequence"/>
</dbReference>